<accession>A0ABN1JFU6</accession>
<keyword evidence="1" id="KW-0472">Membrane</keyword>
<dbReference type="EMBL" id="BAAACG010000008">
    <property type="protein sequence ID" value="GAA0738841.1"/>
    <property type="molecule type" value="Genomic_DNA"/>
</dbReference>
<organism evidence="2 3">
    <name type="scientific">Clostridium oceanicum</name>
    <dbReference type="NCBI Taxonomy" id="1543"/>
    <lineage>
        <taxon>Bacteria</taxon>
        <taxon>Bacillati</taxon>
        <taxon>Bacillota</taxon>
        <taxon>Clostridia</taxon>
        <taxon>Eubacteriales</taxon>
        <taxon>Clostridiaceae</taxon>
        <taxon>Clostridium</taxon>
    </lineage>
</organism>
<comment type="caution">
    <text evidence="2">The sequence shown here is derived from an EMBL/GenBank/DDBJ whole genome shotgun (WGS) entry which is preliminary data.</text>
</comment>
<gene>
    <name evidence="2" type="ORF">GCM10008906_16770</name>
</gene>
<keyword evidence="3" id="KW-1185">Reference proteome</keyword>
<sequence>MKLRKRLAITVFIILMIIVTISFTYMSISILHINEVVIAAPKNQSISTKKYIEKIDRCFKDKLEFEIDKKNIEFKTHYAIGNDNEKYFTLTSNNDDIYYKGRINTKTGEVIELYYNNNREFIKKNKKVNEKHGIRDSKKIALNFIKNNNILDGSKVNFIEEYIKSNSKGFDEYNVFFKYNNTKKILVKIDKNSYKVKGFLLEN</sequence>
<keyword evidence="1" id="KW-1133">Transmembrane helix</keyword>
<dbReference type="Proteomes" id="UP001501510">
    <property type="component" value="Unassembled WGS sequence"/>
</dbReference>
<evidence type="ECO:0008006" key="4">
    <source>
        <dbReference type="Google" id="ProtNLM"/>
    </source>
</evidence>
<evidence type="ECO:0000313" key="3">
    <source>
        <dbReference type="Proteomes" id="UP001501510"/>
    </source>
</evidence>
<protein>
    <recommendedName>
        <fullName evidence="4">PepSY domain-containing protein</fullName>
    </recommendedName>
</protein>
<proteinExistence type="predicted"/>
<reference evidence="2 3" key="1">
    <citation type="journal article" date="2019" name="Int. J. Syst. Evol. Microbiol.">
        <title>The Global Catalogue of Microorganisms (GCM) 10K type strain sequencing project: providing services to taxonomists for standard genome sequencing and annotation.</title>
        <authorList>
            <consortium name="The Broad Institute Genomics Platform"/>
            <consortium name="The Broad Institute Genome Sequencing Center for Infectious Disease"/>
            <person name="Wu L."/>
            <person name="Ma J."/>
        </authorList>
    </citation>
    <scope>NUCLEOTIDE SEQUENCE [LARGE SCALE GENOMIC DNA]</scope>
    <source>
        <strain evidence="2 3">JCM 1407</strain>
    </source>
</reference>
<dbReference type="RefSeq" id="WP_343760697.1">
    <property type="nucleotide sequence ID" value="NZ_BAAACG010000008.1"/>
</dbReference>
<evidence type="ECO:0000256" key="1">
    <source>
        <dbReference type="SAM" id="Phobius"/>
    </source>
</evidence>
<evidence type="ECO:0000313" key="2">
    <source>
        <dbReference type="EMBL" id="GAA0738841.1"/>
    </source>
</evidence>
<name>A0ABN1JFU6_9CLOT</name>
<keyword evidence="1" id="KW-0812">Transmembrane</keyword>
<feature type="transmembrane region" description="Helical" evidence="1">
    <location>
        <begin position="7"/>
        <end position="28"/>
    </location>
</feature>